<keyword evidence="4" id="KW-1185">Reference proteome</keyword>
<protein>
    <recommendedName>
        <fullName evidence="5">Arabinogalactan-protein</fullName>
    </recommendedName>
</protein>
<evidence type="ECO:0000313" key="4">
    <source>
        <dbReference type="Proteomes" id="UP001443914"/>
    </source>
</evidence>
<comment type="caution">
    <text evidence="3">The sequence shown here is derived from an EMBL/GenBank/DDBJ whole genome shotgun (WGS) entry which is preliminary data.</text>
</comment>
<sequence length="123" mass="11482">MARLLIATVFAIIAVTVIAQSPASAPSNSPLPAVSVPPTATATPPTAAAPTTATPPTATSPTTATPPTIAGEGPSAVADGPAAGESPSGSPTGSPSNGAVSLNRVAVAGGSFVAVALVSALVF</sequence>
<feature type="signal peptide" evidence="2">
    <location>
        <begin position="1"/>
        <end position="19"/>
    </location>
</feature>
<gene>
    <name evidence="3" type="ORF">RND81_02G095900</name>
</gene>
<dbReference type="AlphaFoldDB" id="A0AAW1MTK2"/>
<feature type="region of interest" description="Disordered" evidence="1">
    <location>
        <begin position="22"/>
        <end position="100"/>
    </location>
</feature>
<dbReference type="EMBL" id="JBDFQZ010000002">
    <property type="protein sequence ID" value="KAK9749001.1"/>
    <property type="molecule type" value="Genomic_DNA"/>
</dbReference>
<dbReference type="Proteomes" id="UP001443914">
    <property type="component" value="Unassembled WGS sequence"/>
</dbReference>
<evidence type="ECO:0000256" key="2">
    <source>
        <dbReference type="SAM" id="SignalP"/>
    </source>
</evidence>
<feature type="compositionally biased region" description="Low complexity" evidence="1">
    <location>
        <begin position="22"/>
        <end position="68"/>
    </location>
</feature>
<evidence type="ECO:0000313" key="3">
    <source>
        <dbReference type="EMBL" id="KAK9749001.1"/>
    </source>
</evidence>
<evidence type="ECO:0008006" key="5">
    <source>
        <dbReference type="Google" id="ProtNLM"/>
    </source>
</evidence>
<organism evidence="3 4">
    <name type="scientific">Saponaria officinalis</name>
    <name type="common">Common soapwort</name>
    <name type="synonym">Lychnis saponaria</name>
    <dbReference type="NCBI Taxonomy" id="3572"/>
    <lineage>
        <taxon>Eukaryota</taxon>
        <taxon>Viridiplantae</taxon>
        <taxon>Streptophyta</taxon>
        <taxon>Embryophyta</taxon>
        <taxon>Tracheophyta</taxon>
        <taxon>Spermatophyta</taxon>
        <taxon>Magnoliopsida</taxon>
        <taxon>eudicotyledons</taxon>
        <taxon>Gunneridae</taxon>
        <taxon>Pentapetalae</taxon>
        <taxon>Caryophyllales</taxon>
        <taxon>Caryophyllaceae</taxon>
        <taxon>Caryophylleae</taxon>
        <taxon>Saponaria</taxon>
    </lineage>
</organism>
<keyword evidence="2" id="KW-0732">Signal</keyword>
<accession>A0AAW1MTK2</accession>
<reference evidence="3" key="1">
    <citation type="submission" date="2024-03" db="EMBL/GenBank/DDBJ databases">
        <title>WGS assembly of Saponaria officinalis var. Norfolk2.</title>
        <authorList>
            <person name="Jenkins J."/>
            <person name="Shu S."/>
            <person name="Grimwood J."/>
            <person name="Barry K."/>
            <person name="Goodstein D."/>
            <person name="Schmutz J."/>
            <person name="Leebens-Mack J."/>
            <person name="Osbourn A."/>
        </authorList>
    </citation>
    <scope>NUCLEOTIDE SEQUENCE [LARGE SCALE GENOMIC DNA]</scope>
    <source>
        <strain evidence="3">JIC</strain>
    </source>
</reference>
<feature type="compositionally biased region" description="Low complexity" evidence="1">
    <location>
        <begin position="78"/>
        <end position="100"/>
    </location>
</feature>
<name>A0AAW1MTK2_SAPOF</name>
<proteinExistence type="predicted"/>
<feature type="chain" id="PRO_5043452545" description="Arabinogalactan-protein" evidence="2">
    <location>
        <begin position="20"/>
        <end position="123"/>
    </location>
</feature>
<evidence type="ECO:0000256" key="1">
    <source>
        <dbReference type="SAM" id="MobiDB-lite"/>
    </source>
</evidence>